<feature type="non-terminal residue" evidence="1">
    <location>
        <position position="78"/>
    </location>
</feature>
<protein>
    <recommendedName>
        <fullName evidence="2">Polysaccharide chain length determinant N-terminal domain-containing protein</fullName>
    </recommendedName>
</protein>
<evidence type="ECO:0008006" key="2">
    <source>
        <dbReference type="Google" id="ProtNLM"/>
    </source>
</evidence>
<name>X1S5W4_9ZZZZ</name>
<proteinExistence type="predicted"/>
<reference evidence="1" key="1">
    <citation type="journal article" date="2014" name="Front. Microbiol.">
        <title>High frequency of phylogenetically diverse reductive dehalogenase-homologous genes in deep subseafloor sedimentary metagenomes.</title>
        <authorList>
            <person name="Kawai M."/>
            <person name="Futagami T."/>
            <person name="Toyoda A."/>
            <person name="Takaki Y."/>
            <person name="Nishi S."/>
            <person name="Hori S."/>
            <person name="Arai W."/>
            <person name="Tsubouchi T."/>
            <person name="Morono Y."/>
            <person name="Uchiyama I."/>
            <person name="Ito T."/>
            <person name="Fujiyama A."/>
            <person name="Inagaki F."/>
            <person name="Takami H."/>
        </authorList>
    </citation>
    <scope>NUCLEOTIDE SEQUENCE</scope>
    <source>
        <strain evidence="1">Expedition CK06-06</strain>
    </source>
</reference>
<organism evidence="1">
    <name type="scientific">marine sediment metagenome</name>
    <dbReference type="NCBI Taxonomy" id="412755"/>
    <lineage>
        <taxon>unclassified sequences</taxon>
        <taxon>metagenomes</taxon>
        <taxon>ecological metagenomes</taxon>
    </lineage>
</organism>
<comment type="caution">
    <text evidence="1">The sequence shown here is derived from an EMBL/GenBank/DDBJ whole genome shotgun (WGS) entry which is preliminary data.</text>
</comment>
<evidence type="ECO:0000313" key="1">
    <source>
        <dbReference type="EMBL" id="GAI88303.1"/>
    </source>
</evidence>
<gene>
    <name evidence="1" type="ORF">S12H4_37756</name>
</gene>
<accession>X1S5W4</accession>
<dbReference type="AlphaFoldDB" id="X1S5W4"/>
<dbReference type="EMBL" id="BARW01022664">
    <property type="protein sequence ID" value="GAI88303.1"/>
    <property type="molecule type" value="Genomic_DNA"/>
</dbReference>
<sequence>MAAKKPERGMHLTDYLWVLKRRMLLILFFWVLVFAAVAVTTFMQRPLYKAWAEMLIERSIQQPDPFSGIGRGGTTSEF</sequence>